<keyword evidence="5 6" id="KW-0472">Membrane</keyword>
<dbReference type="Pfam" id="PF00989">
    <property type="entry name" value="PAS"/>
    <property type="match status" value="2"/>
</dbReference>
<keyword evidence="10" id="KW-0808">Transferase</keyword>
<organism evidence="10 11">
    <name type="scientific">Kineococcus gynurae</name>
    <dbReference type="NCBI Taxonomy" id="452979"/>
    <lineage>
        <taxon>Bacteria</taxon>
        <taxon>Bacillati</taxon>
        <taxon>Actinomycetota</taxon>
        <taxon>Actinomycetes</taxon>
        <taxon>Kineosporiales</taxon>
        <taxon>Kineosporiaceae</taxon>
        <taxon>Kineococcus</taxon>
    </lineage>
</organism>
<dbReference type="NCBIfam" id="TIGR00254">
    <property type="entry name" value="GGDEF"/>
    <property type="match status" value="1"/>
</dbReference>
<keyword evidence="2" id="KW-1003">Cell membrane</keyword>
<feature type="transmembrane region" description="Helical" evidence="6">
    <location>
        <begin position="7"/>
        <end position="26"/>
    </location>
</feature>
<name>A0ABV5LQ17_9ACTN</name>
<dbReference type="InterPro" id="IPR029787">
    <property type="entry name" value="Nucleotide_cyclase"/>
</dbReference>
<dbReference type="SMART" id="SM00267">
    <property type="entry name" value="GGDEF"/>
    <property type="match status" value="1"/>
</dbReference>
<feature type="transmembrane region" description="Helical" evidence="6">
    <location>
        <begin position="274"/>
        <end position="292"/>
    </location>
</feature>
<dbReference type="RefSeq" id="WP_380134732.1">
    <property type="nucleotide sequence ID" value="NZ_JBHLUI010000002.1"/>
</dbReference>
<feature type="domain" description="PAC" evidence="8">
    <location>
        <begin position="533"/>
        <end position="585"/>
    </location>
</feature>
<proteinExistence type="predicted"/>
<dbReference type="PROSITE" id="PS50887">
    <property type="entry name" value="GGDEF"/>
    <property type="match status" value="1"/>
</dbReference>
<feature type="domain" description="PAS" evidence="7">
    <location>
        <begin position="450"/>
        <end position="497"/>
    </location>
</feature>
<protein>
    <submittedName>
        <fullName evidence="10">Diguanylate cyclase domain-containing protein</fullName>
        <ecNumber evidence="10">2.7.7.65</ecNumber>
    </submittedName>
</protein>
<dbReference type="SMART" id="SM00091">
    <property type="entry name" value="PAS"/>
    <property type="match status" value="3"/>
</dbReference>
<dbReference type="PANTHER" id="PTHR44757:SF2">
    <property type="entry name" value="BIOFILM ARCHITECTURE MAINTENANCE PROTEIN MBAA"/>
    <property type="match status" value="1"/>
</dbReference>
<dbReference type="InterPro" id="IPR001610">
    <property type="entry name" value="PAC"/>
</dbReference>
<evidence type="ECO:0000256" key="3">
    <source>
        <dbReference type="ARBA" id="ARBA00022692"/>
    </source>
</evidence>
<feature type="transmembrane region" description="Helical" evidence="6">
    <location>
        <begin position="32"/>
        <end position="51"/>
    </location>
</feature>
<dbReference type="Gene3D" id="3.30.70.270">
    <property type="match status" value="1"/>
</dbReference>
<accession>A0ABV5LQ17</accession>
<comment type="caution">
    <text evidence="10">The sequence shown here is derived from an EMBL/GenBank/DDBJ whole genome shotgun (WGS) entry which is preliminary data.</text>
</comment>
<dbReference type="Pfam" id="PF00990">
    <property type="entry name" value="GGDEF"/>
    <property type="match status" value="1"/>
</dbReference>
<dbReference type="InterPro" id="IPR000160">
    <property type="entry name" value="GGDEF_dom"/>
</dbReference>
<dbReference type="InterPro" id="IPR000700">
    <property type="entry name" value="PAS-assoc_C"/>
</dbReference>
<dbReference type="NCBIfam" id="TIGR00229">
    <property type="entry name" value="sensory_box"/>
    <property type="match status" value="2"/>
</dbReference>
<feature type="domain" description="PAC" evidence="8">
    <location>
        <begin position="661"/>
        <end position="712"/>
    </location>
</feature>
<keyword evidence="3 6" id="KW-0812">Transmembrane</keyword>
<dbReference type="SUPFAM" id="SSF55073">
    <property type="entry name" value="Nucleotide cyclase"/>
    <property type="match status" value="1"/>
</dbReference>
<evidence type="ECO:0000313" key="11">
    <source>
        <dbReference type="Proteomes" id="UP001589748"/>
    </source>
</evidence>
<dbReference type="GO" id="GO:0052621">
    <property type="term" value="F:diguanylate cyclase activity"/>
    <property type="evidence" value="ECO:0007669"/>
    <property type="project" value="UniProtKB-EC"/>
</dbReference>
<feature type="transmembrane region" description="Helical" evidence="6">
    <location>
        <begin position="121"/>
        <end position="142"/>
    </location>
</feature>
<comment type="subcellular location">
    <subcellularLocation>
        <location evidence="1">Cell membrane</location>
        <topology evidence="1">Multi-pass membrane protein</topology>
    </subcellularLocation>
</comment>
<keyword evidence="11" id="KW-1185">Reference proteome</keyword>
<dbReference type="Proteomes" id="UP001589748">
    <property type="component" value="Unassembled WGS sequence"/>
</dbReference>
<feature type="transmembrane region" description="Helical" evidence="6">
    <location>
        <begin position="201"/>
        <end position="232"/>
    </location>
</feature>
<evidence type="ECO:0000259" key="9">
    <source>
        <dbReference type="PROSITE" id="PS50887"/>
    </source>
</evidence>
<dbReference type="Gene3D" id="3.30.450.20">
    <property type="entry name" value="PAS domain"/>
    <property type="match status" value="3"/>
</dbReference>
<feature type="domain" description="PAS" evidence="7">
    <location>
        <begin position="586"/>
        <end position="657"/>
    </location>
</feature>
<keyword evidence="4 6" id="KW-1133">Transmembrane helix</keyword>
<reference evidence="10 11" key="1">
    <citation type="submission" date="2024-09" db="EMBL/GenBank/DDBJ databases">
        <authorList>
            <person name="Sun Q."/>
            <person name="Mori K."/>
        </authorList>
    </citation>
    <scope>NUCLEOTIDE SEQUENCE [LARGE SCALE GENOMIC DNA]</scope>
    <source>
        <strain evidence="10 11">TISTR 1856</strain>
    </source>
</reference>
<sequence length="899" mass="96988">MRTRRDLGVLVVGFVVYLLAALLGRWSRPEDSLLALVWPSAAVGTIWFGLVRGARGRLAASVAILVATLLAGRWTGGLPASAVASTAMGVLQFVVTARLLDRHLTRGGTRLPWRLRTLHDLWWLLGATALGSLPMAVLQPLWWSLLGNPVALGEGLQLGSLLVVRNVTAVATLVVPVLLLLDRRRSEKPVSTHAGALETVLGHAVGLALAVVVLLGAIHLPLGWLVMLYVFWVAQRRPTLEASALVLVTSVIAVIGVLLDLGPFVGRGRLEGMLIAQAFLVVLTVVSLATAVHRDRQAALLRAVQRARNTAASQRGMLEAVFAASNVGLVAYDRDGRALRMNAVAEELFSHFPNPARSADAHVDGVWATDPTTDAPIPLGDLPLSRARNGETVTDMPLRVFTPGMPQGRVMNVSTYLLPEYGDDEWGGGFVLNFADVTAAHDAGRELARAHALLSGLFDAATEQSIIAWDLDLRITTANAGAERLTGYSRAELIGRSPGILHESEELTDRARELGVEVGPAVLCAIPLQQGSETRTWTVRRRDGATRPVRLTVTPILSTHGETTGFIGIGSDISAELRARAVLTESEQIFRLGFLTAPVAMFMLDVRTARIRRVNAAASVFTGRSEDELLTLRGFDLLHEDELAESHGALEQFQDGSLHETRFERRFVHADGTSRWAVLSTSLVESPDADPYLMCHLQDVTDRKLAEQEIVRQAQRDALTDLANRTLFHQRLREALSAARGEGIPVGVAFVDLDGFKAVNDTGGHRAGDAVLRHVADRLRRCVRDGDTVARLGGDEFALLCTSVDSVATLAAIAERALDLVEQPIVTERGVFGVGASIGVRWCGGADLDGLDRDDDLERAAEAFLHDADEAMYTAKHTGKGQVVRHAGGSWRVTGESRT</sequence>
<feature type="transmembrane region" description="Helical" evidence="6">
    <location>
        <begin position="244"/>
        <end position="262"/>
    </location>
</feature>
<dbReference type="InterPro" id="IPR013767">
    <property type="entry name" value="PAS_fold"/>
</dbReference>
<evidence type="ECO:0000256" key="1">
    <source>
        <dbReference type="ARBA" id="ARBA00004651"/>
    </source>
</evidence>
<dbReference type="EMBL" id="JBHMDM010000002">
    <property type="protein sequence ID" value="MFB9376179.1"/>
    <property type="molecule type" value="Genomic_DNA"/>
</dbReference>
<dbReference type="SMART" id="SM00086">
    <property type="entry name" value="PAC"/>
    <property type="match status" value="2"/>
</dbReference>
<evidence type="ECO:0000256" key="4">
    <source>
        <dbReference type="ARBA" id="ARBA00022989"/>
    </source>
</evidence>
<dbReference type="InterPro" id="IPR035965">
    <property type="entry name" value="PAS-like_dom_sf"/>
</dbReference>
<dbReference type="PANTHER" id="PTHR44757">
    <property type="entry name" value="DIGUANYLATE CYCLASE DGCP"/>
    <property type="match status" value="1"/>
</dbReference>
<feature type="transmembrane region" description="Helical" evidence="6">
    <location>
        <begin position="162"/>
        <end position="181"/>
    </location>
</feature>
<evidence type="ECO:0000313" key="10">
    <source>
        <dbReference type="EMBL" id="MFB9376179.1"/>
    </source>
</evidence>
<evidence type="ECO:0000256" key="5">
    <source>
        <dbReference type="ARBA" id="ARBA00023136"/>
    </source>
</evidence>
<dbReference type="PROSITE" id="PS50113">
    <property type="entry name" value="PAC"/>
    <property type="match status" value="2"/>
</dbReference>
<dbReference type="CDD" id="cd00130">
    <property type="entry name" value="PAS"/>
    <property type="match status" value="2"/>
</dbReference>
<evidence type="ECO:0000256" key="6">
    <source>
        <dbReference type="SAM" id="Phobius"/>
    </source>
</evidence>
<dbReference type="SUPFAM" id="SSF55785">
    <property type="entry name" value="PYP-like sensor domain (PAS domain)"/>
    <property type="match status" value="3"/>
</dbReference>
<dbReference type="EC" id="2.7.7.65" evidence="10"/>
<evidence type="ECO:0000259" key="8">
    <source>
        <dbReference type="PROSITE" id="PS50113"/>
    </source>
</evidence>
<dbReference type="InterPro" id="IPR000014">
    <property type="entry name" value="PAS"/>
</dbReference>
<dbReference type="CDD" id="cd01949">
    <property type="entry name" value="GGDEF"/>
    <property type="match status" value="1"/>
</dbReference>
<feature type="domain" description="GGDEF" evidence="9">
    <location>
        <begin position="744"/>
        <end position="888"/>
    </location>
</feature>
<dbReference type="InterPro" id="IPR043128">
    <property type="entry name" value="Rev_trsase/Diguanyl_cyclase"/>
</dbReference>
<keyword evidence="10" id="KW-0548">Nucleotidyltransferase</keyword>
<evidence type="ECO:0000256" key="2">
    <source>
        <dbReference type="ARBA" id="ARBA00022475"/>
    </source>
</evidence>
<gene>
    <name evidence="10" type="ORF">ACFFVI_04275</name>
</gene>
<dbReference type="InterPro" id="IPR007895">
    <property type="entry name" value="MASE1"/>
</dbReference>
<feature type="transmembrane region" description="Helical" evidence="6">
    <location>
        <begin position="58"/>
        <end position="76"/>
    </location>
</feature>
<dbReference type="PROSITE" id="PS50112">
    <property type="entry name" value="PAS"/>
    <property type="match status" value="2"/>
</dbReference>
<dbReference type="Pfam" id="PF05231">
    <property type="entry name" value="MASE1"/>
    <property type="match status" value="1"/>
</dbReference>
<feature type="transmembrane region" description="Helical" evidence="6">
    <location>
        <begin position="82"/>
        <end position="100"/>
    </location>
</feature>
<evidence type="ECO:0000259" key="7">
    <source>
        <dbReference type="PROSITE" id="PS50112"/>
    </source>
</evidence>
<dbReference type="InterPro" id="IPR052155">
    <property type="entry name" value="Biofilm_reg_signaling"/>
</dbReference>